<comment type="caution">
    <text evidence="1">The sequence shown here is derived from an EMBL/GenBank/DDBJ whole genome shotgun (WGS) entry which is preliminary data.</text>
</comment>
<dbReference type="Proteomes" id="UP000305401">
    <property type="component" value="Unassembled WGS sequence"/>
</dbReference>
<dbReference type="EMBL" id="SSTG01000002">
    <property type="protein sequence ID" value="THG55301.1"/>
    <property type="molecule type" value="Genomic_DNA"/>
</dbReference>
<protein>
    <submittedName>
        <fullName evidence="1">YjgP/YjgQ family permease</fullName>
    </submittedName>
</protein>
<proteinExistence type="predicted"/>
<accession>A0AC61S8Y7</accession>
<reference evidence="1" key="1">
    <citation type="submission" date="2019-04" db="EMBL/GenBank/DDBJ databases">
        <title>Microbes associate with the intestines of laboratory mice.</title>
        <authorList>
            <person name="Navarre W."/>
            <person name="Wong E."/>
            <person name="Huang K.C."/>
            <person name="Tropini C."/>
            <person name="Ng K."/>
            <person name="Yu B."/>
        </authorList>
    </citation>
    <scope>NUCLEOTIDE SEQUENCE</scope>
    <source>
        <strain evidence="1">NM86_A22</strain>
    </source>
</reference>
<evidence type="ECO:0000313" key="1">
    <source>
        <dbReference type="EMBL" id="THG55301.1"/>
    </source>
</evidence>
<keyword evidence="2" id="KW-1185">Reference proteome</keyword>
<name>A0AC61S8Y7_9BACT</name>
<organism evidence="1 2">
    <name type="scientific">Muribaculum caecicola</name>
    <dbReference type="NCBI Taxonomy" id="3038144"/>
    <lineage>
        <taxon>Bacteria</taxon>
        <taxon>Pseudomonadati</taxon>
        <taxon>Bacteroidota</taxon>
        <taxon>Bacteroidia</taxon>
        <taxon>Bacteroidales</taxon>
        <taxon>Muribaculaceae</taxon>
        <taxon>Muribaculum</taxon>
    </lineage>
</organism>
<sequence length="357" mass="40997">MFKILDVYIIRKFLGTYFFAILLILAITVMFDVNDKLDSFLKAPLKATIFDYFVNFLPYFANQFSPLFTFIACIFFTSKLADNSEIIAMLSSGVSFRRLMRPYMISAAVIAALTWVLSAYIIPPANIKRIEYTNTYVKNRRVDYGSNIQMMVAPGQIAYMSRFDNTTRTGYRFSLDKFEGKKLVSRMTAASIRWDSLYHWQVRDYMIRDIEGLNEHITRGNRLDTIIPFEPRDFLIAKNDHETMTTPQLQDYIERQKKRGMANIETFEIENERRYAMCAAAFILTIIGMSLSSKKVKGGMGINIGIGLVLSFSYILFMTVTSTFAISGFTSPFVAMWIPNFIYSLIAIVLYFRASAG</sequence>
<evidence type="ECO:0000313" key="2">
    <source>
        <dbReference type="Proteomes" id="UP000305401"/>
    </source>
</evidence>
<gene>
    <name evidence="1" type="ORF">E5990_00405</name>
</gene>